<feature type="signal peptide" evidence="1">
    <location>
        <begin position="1"/>
        <end position="27"/>
    </location>
</feature>
<accession>A0A0H4VF23</accession>
<reference evidence="2 3" key="1">
    <citation type="journal article" date="2015" name="Int. J. Syst. Evol. Microbiol.">
        <title>Erythrobacter atlanticus sp. nov., a bacterium from ocean sediment able to degrade polycyclic aromatic hydrocarbons.</title>
        <authorList>
            <person name="Zhuang L."/>
            <person name="Liu Y."/>
            <person name="Wang L."/>
            <person name="Wang W."/>
            <person name="Shao Z."/>
        </authorList>
    </citation>
    <scope>NUCLEOTIDE SEQUENCE [LARGE SCALE GENOMIC DNA]</scope>
    <source>
        <strain evidence="3">s21-N3</strain>
    </source>
</reference>
<protein>
    <recommendedName>
        <fullName evidence="4">Lipoprotein</fullName>
    </recommendedName>
</protein>
<gene>
    <name evidence="2" type="ORF">CP97_08245</name>
</gene>
<evidence type="ECO:0000256" key="1">
    <source>
        <dbReference type="SAM" id="SignalP"/>
    </source>
</evidence>
<feature type="chain" id="PRO_5007772090" description="Lipoprotein" evidence="1">
    <location>
        <begin position="28"/>
        <end position="141"/>
    </location>
</feature>
<sequence>MTSGYSILGKAAAALVFFGLAGCIATADAPVEGSESALPEGSAVALGQPVMIGELVLTPMRVTQDSRCPINARCTHAGTIIVETRINGSGWRETVSLLLANPLRLRGYSLSLVSVEPGQVAGAGPIDPARYRFTFEGQSIP</sequence>
<dbReference type="AlphaFoldDB" id="A0A0H4VF23"/>
<evidence type="ECO:0000313" key="2">
    <source>
        <dbReference type="EMBL" id="AKQ43297.2"/>
    </source>
</evidence>
<dbReference type="RefSeq" id="WP_149036448.1">
    <property type="nucleotide sequence ID" value="NZ_CP011310.1"/>
</dbReference>
<keyword evidence="1" id="KW-0732">Signal</keyword>
<dbReference type="OrthoDB" id="163809at2"/>
<evidence type="ECO:0008006" key="4">
    <source>
        <dbReference type="Google" id="ProtNLM"/>
    </source>
</evidence>
<evidence type="ECO:0000313" key="3">
    <source>
        <dbReference type="Proteomes" id="UP000059113"/>
    </source>
</evidence>
<organism evidence="2 3">
    <name type="scientific">Aurantiacibacter atlanticus</name>
    <dbReference type="NCBI Taxonomy" id="1648404"/>
    <lineage>
        <taxon>Bacteria</taxon>
        <taxon>Pseudomonadati</taxon>
        <taxon>Pseudomonadota</taxon>
        <taxon>Alphaproteobacteria</taxon>
        <taxon>Sphingomonadales</taxon>
        <taxon>Erythrobacteraceae</taxon>
        <taxon>Aurantiacibacter</taxon>
    </lineage>
</organism>
<proteinExistence type="predicted"/>
<name>A0A0H4VF23_9SPHN</name>
<dbReference type="Proteomes" id="UP000059113">
    <property type="component" value="Chromosome"/>
</dbReference>
<keyword evidence="3" id="KW-1185">Reference proteome</keyword>
<reference evidence="3" key="2">
    <citation type="submission" date="2015-04" db="EMBL/GenBank/DDBJ databases">
        <title>The complete genome sequence of Erythrobacter sp. s21-N3.</title>
        <authorList>
            <person name="Zhuang L."/>
            <person name="Liu Y."/>
            <person name="Shao Z."/>
        </authorList>
    </citation>
    <scope>NUCLEOTIDE SEQUENCE [LARGE SCALE GENOMIC DNA]</scope>
    <source>
        <strain evidence="3">s21-N3</strain>
    </source>
</reference>
<dbReference type="KEGG" id="ery:CP97_08245"/>
<dbReference type="STRING" id="1648404.CP97_08245"/>
<dbReference type="EMBL" id="CP011310">
    <property type="protein sequence ID" value="AKQ43297.2"/>
    <property type="molecule type" value="Genomic_DNA"/>
</dbReference>